<reference evidence="2 3" key="1">
    <citation type="submission" date="2017-06" db="EMBL/GenBank/DDBJ databases">
        <authorList>
            <person name="Kim H.J."/>
            <person name="Triplett B.A."/>
        </authorList>
    </citation>
    <scope>NUCLEOTIDE SEQUENCE [LARGE SCALE GENOMIC DNA]</scope>
    <source>
        <strain evidence="2 3">CGMCC 4.1858</strain>
    </source>
</reference>
<dbReference type="RefSeq" id="WP_089223862.1">
    <property type="nucleotide sequence ID" value="NZ_FZOF01000005.1"/>
</dbReference>
<feature type="region of interest" description="Disordered" evidence="1">
    <location>
        <begin position="1"/>
        <end position="33"/>
    </location>
</feature>
<dbReference type="EMBL" id="FZOF01000005">
    <property type="protein sequence ID" value="SNS39377.1"/>
    <property type="molecule type" value="Genomic_DNA"/>
</dbReference>
<keyword evidence="3" id="KW-1185">Reference proteome</keyword>
<organism evidence="2 3">
    <name type="scientific">Actinacidiphila glaucinigra</name>
    <dbReference type="NCBI Taxonomy" id="235986"/>
    <lineage>
        <taxon>Bacteria</taxon>
        <taxon>Bacillati</taxon>
        <taxon>Actinomycetota</taxon>
        <taxon>Actinomycetes</taxon>
        <taxon>Kitasatosporales</taxon>
        <taxon>Streptomycetaceae</taxon>
        <taxon>Actinacidiphila</taxon>
    </lineage>
</organism>
<accession>A0A239E440</accession>
<dbReference type="OrthoDB" id="4149784at2"/>
<evidence type="ECO:0000313" key="2">
    <source>
        <dbReference type="EMBL" id="SNS39377.1"/>
    </source>
</evidence>
<dbReference type="Proteomes" id="UP000198280">
    <property type="component" value="Unassembled WGS sequence"/>
</dbReference>
<dbReference type="AlphaFoldDB" id="A0A239E440"/>
<sequence length="117" mass="12366">MSNTHPSRATDLPAADPARAGGRGARPDGTPSGGHEAGAVWLVGLRHRAGSGVLVHHYYVVAGTIAGVDALHRARWWAAQPAECLLRGDAAVDGTWAEVRRLIRDTLGRFRLAARTG</sequence>
<proteinExistence type="predicted"/>
<gene>
    <name evidence="2" type="ORF">SAMN05216252_105309</name>
</gene>
<evidence type="ECO:0000313" key="3">
    <source>
        <dbReference type="Proteomes" id="UP000198280"/>
    </source>
</evidence>
<evidence type="ECO:0000256" key="1">
    <source>
        <dbReference type="SAM" id="MobiDB-lite"/>
    </source>
</evidence>
<protein>
    <submittedName>
        <fullName evidence="2">Uncharacterized protein</fullName>
    </submittedName>
</protein>
<name>A0A239E440_9ACTN</name>